<evidence type="ECO:0000313" key="2">
    <source>
        <dbReference type="EMBL" id="MBW64072.1"/>
    </source>
</evidence>
<dbReference type="AlphaFoldDB" id="A0A2M4CFG2"/>
<name>A0A2M4CFG2_9DIPT</name>
<keyword evidence="1" id="KW-0732">Signal</keyword>
<feature type="signal peptide" evidence="1">
    <location>
        <begin position="1"/>
        <end position="19"/>
    </location>
</feature>
<evidence type="ECO:0000256" key="1">
    <source>
        <dbReference type="SAM" id="SignalP"/>
    </source>
</evidence>
<reference evidence="2" key="1">
    <citation type="submission" date="2018-01" db="EMBL/GenBank/DDBJ databases">
        <title>An insight into the sialome of Amazonian anophelines.</title>
        <authorList>
            <person name="Ribeiro J.M."/>
            <person name="Scarpassa V."/>
            <person name="Calvo E."/>
        </authorList>
    </citation>
    <scope>NUCLEOTIDE SEQUENCE</scope>
    <source>
        <tissue evidence="2">Salivary glands</tissue>
    </source>
</reference>
<sequence length="66" mass="7396">MKGMCVSGLFHTLFARTHATTGSPGREGLRYNTRRQFRPKRRIQSKIPPEPVTPGAVVCWAEAEVL</sequence>
<accession>A0A2M4CFG2</accession>
<organism evidence="2">
    <name type="scientific">Anopheles marajoara</name>
    <dbReference type="NCBI Taxonomy" id="58244"/>
    <lineage>
        <taxon>Eukaryota</taxon>
        <taxon>Metazoa</taxon>
        <taxon>Ecdysozoa</taxon>
        <taxon>Arthropoda</taxon>
        <taxon>Hexapoda</taxon>
        <taxon>Insecta</taxon>
        <taxon>Pterygota</taxon>
        <taxon>Neoptera</taxon>
        <taxon>Endopterygota</taxon>
        <taxon>Diptera</taxon>
        <taxon>Nematocera</taxon>
        <taxon>Culicoidea</taxon>
        <taxon>Culicidae</taxon>
        <taxon>Anophelinae</taxon>
        <taxon>Anopheles</taxon>
    </lineage>
</organism>
<feature type="chain" id="PRO_5014973402" evidence="1">
    <location>
        <begin position="20"/>
        <end position="66"/>
    </location>
</feature>
<proteinExistence type="predicted"/>
<dbReference type="EMBL" id="GGFJ01014931">
    <property type="protein sequence ID" value="MBW64072.1"/>
    <property type="molecule type" value="Transcribed_RNA"/>
</dbReference>
<protein>
    <submittedName>
        <fullName evidence="2">Putative secreted protein</fullName>
    </submittedName>
</protein>